<evidence type="ECO:0000256" key="6">
    <source>
        <dbReference type="ARBA" id="ARBA00023136"/>
    </source>
</evidence>
<evidence type="ECO:0000313" key="10">
    <source>
        <dbReference type="EMBL" id="MEI4830724.1"/>
    </source>
</evidence>
<feature type="transmembrane region" description="Helical" evidence="8">
    <location>
        <begin position="6"/>
        <end position="21"/>
    </location>
</feature>
<evidence type="ECO:0000256" key="5">
    <source>
        <dbReference type="ARBA" id="ARBA00022989"/>
    </source>
</evidence>
<reference evidence="10 11" key="1">
    <citation type="submission" date="2024-01" db="EMBL/GenBank/DDBJ databases">
        <title>Seven novel Bacillus-like species.</title>
        <authorList>
            <person name="Liu G."/>
        </authorList>
    </citation>
    <scope>NUCLEOTIDE SEQUENCE [LARGE SCALE GENOMIC DNA]</scope>
    <source>
        <strain evidence="10 11">FJAT-53711</strain>
    </source>
</reference>
<dbReference type="EMBL" id="JBAWSV010000005">
    <property type="protein sequence ID" value="MEI4830724.1"/>
    <property type="molecule type" value="Genomic_DNA"/>
</dbReference>
<evidence type="ECO:0000313" key="11">
    <source>
        <dbReference type="Proteomes" id="UP001367922"/>
    </source>
</evidence>
<sequence>MSLIIFSVIILSTILYAVYSREKSEQLSVEQYLVGGRKFNAILLFFLAVGEIYGVGTILGFPGGVYAKGPSYGIWFLGYILLAYAVGYFFAPLIWRAGKQYGAMTIADIFKGHYSHRGLELTVTITALIFLIPWAQLQFEGLVVSLNALGFHLSAPIATIIAGVMAYIYISVSGVKAPAIISIVKDILMFLAIVIVGGAVLHKVGSVSHLFEMAKQQGALVKVDKPMDMNFAISTIIFQAFAFYAVPHVTGVFFTGRSERAIKKAQIVMPLYMFMFPFLIIISYFALATIPNLDKPNSAFMATAISLLPPWLIGVIAAGAVLSGIVVLSMISLVIGALVSRNLIKNISEQAQLKSIKAVVILYLLLSMAITIFAPSLMISLVNTAYYGFGQILPGFIGVFFIRKLTPIGIAAGILVGDVAVLGMSIGKISIYNINIGLIALILNVIVAYTVSVLFKRNPIFVTPITKQENSSQPSISSQKHVGS</sequence>
<proteinExistence type="inferred from homology"/>
<feature type="transmembrane region" description="Helical" evidence="8">
    <location>
        <begin position="73"/>
        <end position="97"/>
    </location>
</feature>
<dbReference type="InterPro" id="IPR038377">
    <property type="entry name" value="Na/Glc_symporter_sf"/>
</dbReference>
<evidence type="ECO:0000256" key="2">
    <source>
        <dbReference type="ARBA" id="ARBA00006434"/>
    </source>
</evidence>
<evidence type="ECO:0000256" key="3">
    <source>
        <dbReference type="ARBA" id="ARBA00022448"/>
    </source>
</evidence>
<keyword evidence="11" id="KW-1185">Reference proteome</keyword>
<comment type="similarity">
    <text evidence="2 7">Belongs to the sodium:solute symporter (SSF) (TC 2.A.21) family.</text>
</comment>
<gene>
    <name evidence="9" type="ORF">WAX78_04785</name>
    <name evidence="10" type="ORF">WAX78_14830</name>
</gene>
<feature type="transmembrane region" description="Helical" evidence="8">
    <location>
        <begin position="118"/>
        <end position="135"/>
    </location>
</feature>
<dbReference type="Proteomes" id="UP001367922">
    <property type="component" value="Unassembled WGS sequence"/>
</dbReference>
<keyword evidence="3" id="KW-0813">Transport</keyword>
<feature type="transmembrane region" description="Helical" evidence="8">
    <location>
        <begin position="311"/>
        <end position="339"/>
    </location>
</feature>
<comment type="caution">
    <text evidence="10">The sequence shown here is derived from an EMBL/GenBank/DDBJ whole genome shotgun (WGS) entry which is preliminary data.</text>
</comment>
<protein>
    <submittedName>
        <fullName evidence="10">Sodium:solute symporter family protein</fullName>
    </submittedName>
</protein>
<evidence type="ECO:0000256" key="7">
    <source>
        <dbReference type="RuleBase" id="RU362091"/>
    </source>
</evidence>
<feature type="transmembrane region" description="Helical" evidence="8">
    <location>
        <begin position="267"/>
        <end position="291"/>
    </location>
</feature>
<organism evidence="10 11">
    <name type="scientific">Bacillus yunxiaonensis</name>
    <dbReference type="NCBI Taxonomy" id="3127665"/>
    <lineage>
        <taxon>Bacteria</taxon>
        <taxon>Bacillati</taxon>
        <taxon>Bacillota</taxon>
        <taxon>Bacilli</taxon>
        <taxon>Bacillales</taxon>
        <taxon>Bacillaceae</taxon>
        <taxon>Bacillus</taxon>
    </lineage>
</organism>
<feature type="transmembrane region" description="Helical" evidence="8">
    <location>
        <begin position="360"/>
        <end position="379"/>
    </location>
</feature>
<feature type="transmembrane region" description="Helical" evidence="8">
    <location>
        <begin position="409"/>
        <end position="426"/>
    </location>
</feature>
<dbReference type="InterPro" id="IPR050277">
    <property type="entry name" value="Sodium:Solute_Symporter"/>
</dbReference>
<feature type="transmembrane region" description="Helical" evidence="8">
    <location>
        <begin position="155"/>
        <end position="175"/>
    </location>
</feature>
<keyword evidence="5 8" id="KW-1133">Transmembrane helix</keyword>
<evidence type="ECO:0000256" key="4">
    <source>
        <dbReference type="ARBA" id="ARBA00022692"/>
    </source>
</evidence>
<dbReference type="PANTHER" id="PTHR48086:SF8">
    <property type="entry name" value="MONOCARBOXYLIC ACID PERMEASE"/>
    <property type="match status" value="1"/>
</dbReference>
<feature type="transmembrane region" description="Helical" evidence="8">
    <location>
        <begin position="42"/>
        <end position="61"/>
    </location>
</feature>
<comment type="subcellular location">
    <subcellularLocation>
        <location evidence="1">Membrane</location>
        <topology evidence="1">Multi-pass membrane protein</topology>
    </subcellularLocation>
</comment>
<dbReference type="PROSITE" id="PS50283">
    <property type="entry name" value="NA_SOLUT_SYMP_3"/>
    <property type="match status" value="1"/>
</dbReference>
<dbReference type="CDD" id="cd10322">
    <property type="entry name" value="SLC5sbd"/>
    <property type="match status" value="1"/>
</dbReference>
<name>A0ABU8FXI8_9BACI</name>
<evidence type="ECO:0000313" key="9">
    <source>
        <dbReference type="EMBL" id="MEI4828765.1"/>
    </source>
</evidence>
<dbReference type="InterPro" id="IPR001734">
    <property type="entry name" value="Na/solute_symporter"/>
</dbReference>
<dbReference type="RefSeq" id="WP_336481123.1">
    <property type="nucleotide sequence ID" value="NZ_JBAWSV010000001.1"/>
</dbReference>
<feature type="transmembrane region" description="Helical" evidence="8">
    <location>
        <begin position="231"/>
        <end position="255"/>
    </location>
</feature>
<accession>A0ABU8FXI8</accession>
<keyword evidence="6 8" id="KW-0472">Membrane</keyword>
<evidence type="ECO:0000256" key="1">
    <source>
        <dbReference type="ARBA" id="ARBA00004141"/>
    </source>
</evidence>
<dbReference type="PANTHER" id="PTHR48086">
    <property type="entry name" value="SODIUM/PROLINE SYMPORTER-RELATED"/>
    <property type="match status" value="1"/>
</dbReference>
<keyword evidence="4 8" id="KW-0812">Transmembrane</keyword>
<dbReference type="Pfam" id="PF00474">
    <property type="entry name" value="SSF"/>
    <property type="match status" value="1"/>
</dbReference>
<dbReference type="EMBL" id="JBAWSV010000001">
    <property type="protein sequence ID" value="MEI4828765.1"/>
    <property type="molecule type" value="Genomic_DNA"/>
</dbReference>
<dbReference type="Gene3D" id="1.20.1730.10">
    <property type="entry name" value="Sodium/glucose cotransporter"/>
    <property type="match status" value="1"/>
</dbReference>
<feature type="transmembrane region" description="Helical" evidence="8">
    <location>
        <begin position="385"/>
        <end position="402"/>
    </location>
</feature>
<feature type="transmembrane region" description="Helical" evidence="8">
    <location>
        <begin position="432"/>
        <end position="455"/>
    </location>
</feature>
<evidence type="ECO:0000256" key="8">
    <source>
        <dbReference type="SAM" id="Phobius"/>
    </source>
</evidence>
<feature type="transmembrane region" description="Helical" evidence="8">
    <location>
        <begin position="187"/>
        <end position="211"/>
    </location>
</feature>